<dbReference type="PANTHER" id="PTHR12532">
    <property type="entry name" value="TRANSLATIONAL ACTIVATOR OF CYTOCHROME C OXIDASE 1"/>
    <property type="match status" value="1"/>
</dbReference>
<evidence type="ECO:0000259" key="3">
    <source>
        <dbReference type="Pfam" id="PF01709"/>
    </source>
</evidence>
<dbReference type="InterPro" id="IPR026564">
    <property type="entry name" value="Transcrip_reg_TACO1-like_dom3"/>
</dbReference>
<organism evidence="5 6">
    <name type="scientific">Gadus morhua</name>
    <name type="common">Atlantic cod</name>
    <dbReference type="NCBI Taxonomy" id="8049"/>
    <lineage>
        <taxon>Eukaryota</taxon>
        <taxon>Metazoa</taxon>
        <taxon>Chordata</taxon>
        <taxon>Craniata</taxon>
        <taxon>Vertebrata</taxon>
        <taxon>Euteleostomi</taxon>
        <taxon>Actinopterygii</taxon>
        <taxon>Neopterygii</taxon>
        <taxon>Teleostei</taxon>
        <taxon>Neoteleostei</taxon>
        <taxon>Acanthomorphata</taxon>
        <taxon>Zeiogadaria</taxon>
        <taxon>Gadariae</taxon>
        <taxon>Gadiformes</taxon>
        <taxon>Gadoidei</taxon>
        <taxon>Gadidae</taxon>
        <taxon>Gadus</taxon>
    </lineage>
</organism>
<evidence type="ECO:0000256" key="2">
    <source>
        <dbReference type="SAM" id="MobiDB-lite"/>
    </source>
</evidence>
<name>A0A8C5BYI3_GADMO</name>
<dbReference type="OMA" id="CIELDCD"/>
<proteinExistence type="inferred from homology"/>
<dbReference type="Ensembl" id="ENSGMOT00000071556.1">
    <property type="protein sequence ID" value="ENSGMOP00000052395.1"/>
    <property type="gene ID" value="ENSGMOG00000024505.1"/>
</dbReference>
<reference evidence="5" key="1">
    <citation type="submission" date="2025-08" db="UniProtKB">
        <authorList>
            <consortium name="Ensembl"/>
        </authorList>
    </citation>
    <scope>IDENTIFICATION</scope>
</reference>
<dbReference type="PANTHER" id="PTHR12532:SF0">
    <property type="entry name" value="TRANSLATIONAL ACTIVATOR OF CYTOCHROME C OXIDASE 1"/>
    <property type="match status" value="1"/>
</dbReference>
<dbReference type="GeneID" id="115531255"/>
<dbReference type="InterPro" id="IPR048300">
    <property type="entry name" value="TACO1_YebC-like_2nd/3rd_dom"/>
</dbReference>
<feature type="domain" description="TACO1/YebC-like N-terminal" evidence="4">
    <location>
        <begin position="158"/>
        <end position="227"/>
    </location>
</feature>
<dbReference type="InterPro" id="IPR049083">
    <property type="entry name" value="TACO1_YebC_N"/>
</dbReference>
<sequence>MAGGVVLRGIAHAAPRNLSFTCSSTELRRILLSGPVDQLARSSTTSVPASVPATSVPATSVPATSVPATSVPASVLARSVPASVPPTSVPPTSVPASVLARRTPATSIPTASVLVRCVLARSVLARSVPATSVLASALARSVPVRRLHLDTSHCAGHNKWSKVKHIKGPRDEARGKMFMKYGMMIRIAVKEGGPNPDFNATLAQILEQCRGHNMPKASIDAAIKNAEKAKTGTQHTYEARGPGGFALLIEVLTDNNTRTNQEIKHLLKTNGGVLSDGARHTFDRKGVVVAEAGSVSLEEALELAIEAGAEDVREMEEEEERPMLQFICSQAELSSVRAWLESRGGIHIVSSGLEFVSHTPLLLERSQLEAASVLLEALNDCPDVLRVWDNIQAEH</sequence>
<dbReference type="HAMAP" id="MF_00693">
    <property type="entry name" value="Transcrip_reg_TACO1"/>
    <property type="match status" value="1"/>
</dbReference>
<dbReference type="RefSeq" id="XP_030196256.1">
    <property type="nucleotide sequence ID" value="XM_030340396.1"/>
</dbReference>
<dbReference type="GeneTree" id="ENSGT00390000012820"/>
<dbReference type="SUPFAM" id="SSF75625">
    <property type="entry name" value="YebC-like"/>
    <property type="match status" value="1"/>
</dbReference>
<dbReference type="Pfam" id="PF20772">
    <property type="entry name" value="TACO1_YebC_N"/>
    <property type="match status" value="1"/>
</dbReference>
<feature type="region of interest" description="Disordered" evidence="2">
    <location>
        <begin position="42"/>
        <end position="64"/>
    </location>
</feature>
<feature type="domain" description="TACO1/YebC-like second and third" evidence="3">
    <location>
        <begin position="234"/>
        <end position="391"/>
    </location>
</feature>
<dbReference type="OrthoDB" id="2017544at2759"/>
<dbReference type="Gene3D" id="3.30.70.980">
    <property type="match status" value="2"/>
</dbReference>
<dbReference type="InterPro" id="IPR002876">
    <property type="entry name" value="Transcrip_reg_TACO1-like"/>
</dbReference>
<evidence type="ECO:0000256" key="1">
    <source>
        <dbReference type="ARBA" id="ARBA00008724"/>
    </source>
</evidence>
<keyword evidence="6" id="KW-1185">Reference proteome</keyword>
<dbReference type="Pfam" id="PF01709">
    <property type="entry name" value="Transcrip_reg"/>
    <property type="match status" value="1"/>
</dbReference>
<comment type="similarity">
    <text evidence="1">Belongs to the TACO1 family.</text>
</comment>
<evidence type="ECO:0000259" key="4">
    <source>
        <dbReference type="Pfam" id="PF20772"/>
    </source>
</evidence>
<dbReference type="GO" id="GO:0005739">
    <property type="term" value="C:mitochondrion"/>
    <property type="evidence" value="ECO:0007669"/>
    <property type="project" value="UniProtKB-SubCell"/>
</dbReference>
<evidence type="ECO:0000313" key="5">
    <source>
        <dbReference type="Ensembl" id="ENSGMOP00000052395.1"/>
    </source>
</evidence>
<gene>
    <name evidence="5" type="primary">LOC115531255</name>
</gene>
<evidence type="ECO:0000313" key="6">
    <source>
        <dbReference type="Proteomes" id="UP000694546"/>
    </source>
</evidence>
<dbReference type="GO" id="GO:0006417">
    <property type="term" value="P:regulation of translation"/>
    <property type="evidence" value="ECO:0007669"/>
    <property type="project" value="UniProtKB-KW"/>
</dbReference>
<accession>A0A8C5BYI3</accession>
<reference evidence="5" key="2">
    <citation type="submission" date="2025-09" db="UniProtKB">
        <authorList>
            <consortium name="Ensembl"/>
        </authorList>
    </citation>
    <scope>IDENTIFICATION</scope>
</reference>
<dbReference type="RefSeq" id="XP_030196257.1">
    <property type="nucleotide sequence ID" value="XM_030340397.1"/>
</dbReference>
<dbReference type="Gene3D" id="1.10.10.200">
    <property type="match status" value="1"/>
</dbReference>
<dbReference type="Proteomes" id="UP000694546">
    <property type="component" value="Chromosome 18"/>
</dbReference>
<dbReference type="InterPro" id="IPR029072">
    <property type="entry name" value="YebC-like"/>
</dbReference>
<dbReference type="AlphaFoldDB" id="A0A8C5BYI3"/>
<dbReference type="InterPro" id="IPR017856">
    <property type="entry name" value="Integrase-like_N"/>
</dbReference>
<protein>
    <submittedName>
        <fullName evidence="5">Translational activator of cytochrome c oxidase 1</fullName>
    </submittedName>
</protein>